<protein>
    <submittedName>
        <fullName evidence="1">Uncharacterized protein</fullName>
    </submittedName>
</protein>
<dbReference type="Proteomes" id="UP000799754">
    <property type="component" value="Unassembled WGS sequence"/>
</dbReference>
<keyword evidence="2" id="KW-1185">Reference proteome</keyword>
<evidence type="ECO:0000313" key="2">
    <source>
        <dbReference type="Proteomes" id="UP000799754"/>
    </source>
</evidence>
<comment type="caution">
    <text evidence="1">The sequence shown here is derived from an EMBL/GenBank/DDBJ whole genome shotgun (WGS) entry which is preliminary data.</text>
</comment>
<evidence type="ECO:0000313" key="1">
    <source>
        <dbReference type="EMBL" id="KAF2626996.1"/>
    </source>
</evidence>
<gene>
    <name evidence="1" type="ORF">BU25DRAFT_411100</name>
</gene>
<accession>A0ACB6RYK8</accession>
<dbReference type="EMBL" id="MU006718">
    <property type="protein sequence ID" value="KAF2626996.1"/>
    <property type="molecule type" value="Genomic_DNA"/>
</dbReference>
<name>A0ACB6RYK8_9PLEO</name>
<reference evidence="1" key="1">
    <citation type="journal article" date="2020" name="Stud. Mycol.">
        <title>101 Dothideomycetes genomes: a test case for predicting lifestyles and emergence of pathogens.</title>
        <authorList>
            <person name="Haridas S."/>
            <person name="Albert R."/>
            <person name="Binder M."/>
            <person name="Bloem J."/>
            <person name="Labutti K."/>
            <person name="Salamov A."/>
            <person name="Andreopoulos B."/>
            <person name="Baker S."/>
            <person name="Barry K."/>
            <person name="Bills G."/>
            <person name="Bluhm B."/>
            <person name="Cannon C."/>
            <person name="Castanera R."/>
            <person name="Culley D."/>
            <person name="Daum C."/>
            <person name="Ezra D."/>
            <person name="Gonzalez J."/>
            <person name="Henrissat B."/>
            <person name="Kuo A."/>
            <person name="Liang C."/>
            <person name="Lipzen A."/>
            <person name="Lutzoni F."/>
            <person name="Magnuson J."/>
            <person name="Mondo S."/>
            <person name="Nolan M."/>
            <person name="Ohm R."/>
            <person name="Pangilinan J."/>
            <person name="Park H.-J."/>
            <person name="Ramirez L."/>
            <person name="Alfaro M."/>
            <person name="Sun H."/>
            <person name="Tritt A."/>
            <person name="Yoshinaga Y."/>
            <person name="Zwiers L.-H."/>
            <person name="Turgeon B."/>
            <person name="Goodwin S."/>
            <person name="Spatafora J."/>
            <person name="Crous P."/>
            <person name="Grigoriev I."/>
        </authorList>
    </citation>
    <scope>NUCLEOTIDE SEQUENCE</scope>
    <source>
        <strain evidence="1">CBS 525.71</strain>
    </source>
</reference>
<sequence length="726" mass="80108">MSKYISCMATSVQLGSKRFPDSHERPQIKAWRCDLTALSRSHNLYFVACNDTIHVYQPKFPDQSIRGEPELLLHPPTSSPFLQPGIDYEDSHSITRLHVDYLGQDEIILITCDDGDVIGYRTEEIQRVLDKRTEISDDESDFQIEETVRTFLHRNVGASAWGLAIHREARMIAISANTHKITVIAYALAQPNKTPDGSSVDSSDSELEDCSGEEDPADFPSPRRQDHVITLSARHNIPSVSFNDSGDDPSGRWLSSCSINGETLLWDLYNPAKPVRTIQLGFCASVKDPTKAPKLSPGSCACLRPSNFPHAIWSTMFLQASTAYEDPSLQDSTLPSDHPLPYIEDVSGCKNRFSVKPRKTPPAVIALPNDGLSGVGSSEMDVSGTESVASDDSESQPSSPQPTGIEQSQQSNEAEAAPDALTGESDADQLPQEPIQSLENTLGAPADDGGTSHNTPAPFSPPPQIPSTVINTLGVWFQPPNQSTATIVWDDDGSGTDDELFIPSTAQAHMAFANAIRPTRAYCEVTTAFTLARQSQITSPLLIVTKEDIYLYQRPLDYVGDHSDPIVTIRRPLHPSEREKPFPFIPGSHDRHCYTTHIPELGVFIIASPNGRAGIFALTRTNSKNQARPLYSFHLEYVLPFVNDDENKVWDVEGARLIGVAAGPVQCMLDRSDELNDDDEDVVREDTKLGTRRWRVMMYFTDHTVLAFELGKRRVSETPEVGELVV</sequence>
<proteinExistence type="predicted"/>
<organism evidence="1 2">
    <name type="scientific">Macroventuria anomochaeta</name>
    <dbReference type="NCBI Taxonomy" id="301207"/>
    <lineage>
        <taxon>Eukaryota</taxon>
        <taxon>Fungi</taxon>
        <taxon>Dikarya</taxon>
        <taxon>Ascomycota</taxon>
        <taxon>Pezizomycotina</taxon>
        <taxon>Dothideomycetes</taxon>
        <taxon>Pleosporomycetidae</taxon>
        <taxon>Pleosporales</taxon>
        <taxon>Pleosporineae</taxon>
        <taxon>Didymellaceae</taxon>
        <taxon>Macroventuria</taxon>
    </lineage>
</organism>